<dbReference type="EMBL" id="CABHNW010000030">
    <property type="protein sequence ID" value="VUX33433.1"/>
    <property type="molecule type" value="Genomic_DNA"/>
</dbReference>
<dbReference type="InterPro" id="IPR036388">
    <property type="entry name" value="WH-like_DNA-bd_sf"/>
</dbReference>
<accession>A0A564VN86</accession>
<evidence type="ECO:0000313" key="3">
    <source>
        <dbReference type="Proteomes" id="UP000408482"/>
    </source>
</evidence>
<feature type="region of interest" description="Disordered" evidence="1">
    <location>
        <begin position="102"/>
        <end position="134"/>
    </location>
</feature>
<dbReference type="Proteomes" id="UP000408482">
    <property type="component" value="Unassembled WGS sequence"/>
</dbReference>
<protein>
    <recommendedName>
        <fullName evidence="4">Helix-turn-helix domain protein</fullName>
    </recommendedName>
</protein>
<sequence length="245" mass="27958">MAKQEKKGAYGMVYQDITRNNSLPLAAKGLYAYLAAFCGTSDECYPSVDTILRETGVSRETFYKYINVLVKAGAVKKQQINKNGRFGKTVYKLTHEINVSDLPNTISPTAEESTAKEPTAKNPTTNINNINNNNIKNNSNKKYMCVQPEVDTTPKSTPKEKRTRFVAPTEEEVRQYCLEKDYTLDAQRFVDFYECKGWMVGKNKMKNWKAAVRTWANKDQGAAKNRPKPQPEESEEKRIDLWSEE</sequence>
<keyword evidence="3" id="KW-1185">Reference proteome</keyword>
<dbReference type="SUPFAM" id="SSF46785">
    <property type="entry name" value="Winged helix' DNA-binding domain"/>
    <property type="match status" value="1"/>
</dbReference>
<dbReference type="InterPro" id="IPR036390">
    <property type="entry name" value="WH_DNA-bd_sf"/>
</dbReference>
<feature type="region of interest" description="Disordered" evidence="1">
    <location>
        <begin position="216"/>
        <end position="245"/>
    </location>
</feature>
<feature type="compositionally biased region" description="Polar residues" evidence="1">
    <location>
        <begin position="102"/>
        <end position="112"/>
    </location>
</feature>
<dbReference type="Pfam" id="PF13730">
    <property type="entry name" value="HTH_36"/>
    <property type="match status" value="1"/>
</dbReference>
<proteinExistence type="predicted"/>
<name>A0A564VN86_9FIRM</name>
<evidence type="ECO:0008006" key="4">
    <source>
        <dbReference type="Google" id="ProtNLM"/>
    </source>
</evidence>
<dbReference type="RefSeq" id="WP_186289996.1">
    <property type="nucleotide sequence ID" value="NZ_CABHMX010000009.1"/>
</dbReference>
<organism evidence="2 3">
    <name type="scientific">Blautia luti</name>
    <dbReference type="NCBI Taxonomy" id="89014"/>
    <lineage>
        <taxon>Bacteria</taxon>
        <taxon>Bacillati</taxon>
        <taxon>Bacillota</taxon>
        <taxon>Clostridia</taxon>
        <taxon>Lachnospirales</taxon>
        <taxon>Lachnospiraceae</taxon>
        <taxon>Blautia</taxon>
    </lineage>
</organism>
<dbReference type="AlphaFoldDB" id="A0A564VN86"/>
<evidence type="ECO:0000313" key="2">
    <source>
        <dbReference type="EMBL" id="VUX33433.1"/>
    </source>
</evidence>
<feature type="compositionally biased region" description="Basic and acidic residues" evidence="1">
    <location>
        <begin position="229"/>
        <end position="245"/>
    </location>
</feature>
<gene>
    <name evidence="2" type="ORF">RSSSTS7063_02583</name>
</gene>
<reference evidence="2 3" key="1">
    <citation type="submission" date="2019-07" db="EMBL/GenBank/DDBJ databases">
        <authorList>
            <person name="Hibberd C M."/>
            <person name="Gehrig L. J."/>
            <person name="Chang H.-W."/>
            <person name="Venkatesh S."/>
        </authorList>
    </citation>
    <scope>NUCLEOTIDE SEQUENCE [LARGE SCALE GENOMIC DNA]</scope>
    <source>
        <strain evidence="2">Blautia_luti_SSTS_Bg7063</strain>
    </source>
</reference>
<evidence type="ECO:0000256" key="1">
    <source>
        <dbReference type="SAM" id="MobiDB-lite"/>
    </source>
</evidence>
<dbReference type="Gene3D" id="1.10.10.10">
    <property type="entry name" value="Winged helix-like DNA-binding domain superfamily/Winged helix DNA-binding domain"/>
    <property type="match status" value="1"/>
</dbReference>